<sequence>MNLTQPPILGVLTTTVPSQDQARSRLTSFSPKAIWHHFARAAHERGLSLCLFRPEDISPRKQTVLGYFNHDGENWTRMTGRLPDIVYDNVYVHLANRPAVRRARRFFLKQGKPLFNPRLGNKIQLADWLHQYPNLWKHHPETQNLTHEEQVFSLLDSVDTLYLKPINGSAGQGILEISETSQGRYAVRAAKFSNTKKPLDVELTRDEVQTLVRRQIKLHKFILQQGIPLLHIDGGKIDLRTHLQRNLHGEWEQVALIVKRGQPYSIVSNYHAGGSKHDWAWLQDWARQQKVKLPDREEVEDLSKRIARAYADKAPHLASIGLDLGIDHSGNLWLLDVNARPGRNILDNEQKKRCFELHAEFAAFLLQEKSR</sequence>
<dbReference type="Proteomes" id="UP000602284">
    <property type="component" value="Unassembled WGS sequence"/>
</dbReference>
<dbReference type="SUPFAM" id="SSF56059">
    <property type="entry name" value="Glutathione synthetase ATP-binding domain-like"/>
    <property type="match status" value="1"/>
</dbReference>
<accession>A0ABS1J7P8</accession>
<dbReference type="EMBL" id="JAEQNB010000001">
    <property type="protein sequence ID" value="MBL0386242.1"/>
    <property type="molecule type" value="Genomic_DNA"/>
</dbReference>
<dbReference type="InterPro" id="IPR026838">
    <property type="entry name" value="YheC/D"/>
</dbReference>
<reference evidence="1 2" key="1">
    <citation type="submission" date="2021-01" db="EMBL/GenBank/DDBJ databases">
        <title>Tumebacillus sp. strain ITR2 16S ribosomal RNA gene Genome sequencing and assembly.</title>
        <authorList>
            <person name="Kang M."/>
        </authorList>
    </citation>
    <scope>NUCLEOTIDE SEQUENCE [LARGE SCALE GENOMIC DNA]</scope>
    <source>
        <strain evidence="1 2">ITR2</strain>
    </source>
</reference>
<dbReference type="Pfam" id="PF14398">
    <property type="entry name" value="ATPgrasp_YheCD"/>
    <property type="match status" value="1"/>
</dbReference>
<gene>
    <name evidence="1" type="ORF">JJB07_06195</name>
</gene>
<proteinExistence type="predicted"/>
<comment type="caution">
    <text evidence="1">The sequence shown here is derived from an EMBL/GenBank/DDBJ whole genome shotgun (WGS) entry which is preliminary data.</text>
</comment>
<evidence type="ECO:0000313" key="1">
    <source>
        <dbReference type="EMBL" id="MBL0386242.1"/>
    </source>
</evidence>
<organism evidence="1 2">
    <name type="scientific">Tumebacillus amylolyticus</name>
    <dbReference type="NCBI Taxonomy" id="2801339"/>
    <lineage>
        <taxon>Bacteria</taxon>
        <taxon>Bacillati</taxon>
        <taxon>Bacillota</taxon>
        <taxon>Bacilli</taxon>
        <taxon>Bacillales</taxon>
        <taxon>Alicyclobacillaceae</taxon>
        <taxon>Tumebacillus</taxon>
    </lineage>
</organism>
<name>A0ABS1J7P8_9BACL</name>
<evidence type="ECO:0000313" key="2">
    <source>
        <dbReference type="Proteomes" id="UP000602284"/>
    </source>
</evidence>
<keyword evidence="2" id="KW-1185">Reference proteome</keyword>
<dbReference type="RefSeq" id="WP_201632277.1">
    <property type="nucleotide sequence ID" value="NZ_JAEQNB010000001.1"/>
</dbReference>
<dbReference type="Gene3D" id="3.30.470.20">
    <property type="entry name" value="ATP-grasp fold, B domain"/>
    <property type="match status" value="1"/>
</dbReference>
<protein>
    <submittedName>
        <fullName evidence="1">YheC/YheD family protein</fullName>
    </submittedName>
</protein>